<comment type="similarity">
    <text evidence="3">Belongs to the CENP-I/CTF3 family.</text>
</comment>
<keyword evidence="6" id="KW-0137">Centromere</keyword>
<evidence type="ECO:0000313" key="8">
    <source>
        <dbReference type="Proteomes" id="UP001056012"/>
    </source>
</evidence>
<reference evidence="7" key="1">
    <citation type="submission" date="2021-12" db="EMBL/GenBank/DDBJ databases">
        <title>Curvularia clavata genome.</title>
        <authorList>
            <person name="Cao Y."/>
        </authorList>
    </citation>
    <scope>NUCLEOTIDE SEQUENCE</scope>
    <source>
        <strain evidence="7">Yc1106</strain>
    </source>
</reference>
<dbReference type="GO" id="GO:0000070">
    <property type="term" value="P:mitotic sister chromatid segregation"/>
    <property type="evidence" value="ECO:0007669"/>
    <property type="project" value="TreeGrafter"/>
</dbReference>
<organism evidence="7 8">
    <name type="scientific">Curvularia clavata</name>
    <dbReference type="NCBI Taxonomy" id="95742"/>
    <lineage>
        <taxon>Eukaryota</taxon>
        <taxon>Fungi</taxon>
        <taxon>Dikarya</taxon>
        <taxon>Ascomycota</taxon>
        <taxon>Pezizomycotina</taxon>
        <taxon>Dothideomycetes</taxon>
        <taxon>Pleosporomycetidae</taxon>
        <taxon>Pleosporales</taxon>
        <taxon>Pleosporineae</taxon>
        <taxon>Pleosporaceae</taxon>
        <taxon>Curvularia</taxon>
    </lineage>
</organism>
<evidence type="ECO:0000256" key="1">
    <source>
        <dbReference type="ARBA" id="ARBA00004123"/>
    </source>
</evidence>
<evidence type="ECO:0000256" key="3">
    <source>
        <dbReference type="ARBA" id="ARBA00005470"/>
    </source>
</evidence>
<dbReference type="InterPro" id="IPR012485">
    <property type="entry name" value="CENP-I"/>
</dbReference>
<evidence type="ECO:0008006" key="9">
    <source>
        <dbReference type="Google" id="ProtNLM"/>
    </source>
</evidence>
<dbReference type="CDD" id="cd22647">
    <property type="entry name" value="CTF3_NTD_HEAT"/>
    <property type="match status" value="1"/>
</dbReference>
<evidence type="ECO:0000256" key="6">
    <source>
        <dbReference type="ARBA" id="ARBA00023328"/>
    </source>
</evidence>
<evidence type="ECO:0000256" key="4">
    <source>
        <dbReference type="ARBA" id="ARBA00022454"/>
    </source>
</evidence>
<name>A0A9Q9DUA3_CURCL</name>
<evidence type="ECO:0000313" key="7">
    <source>
        <dbReference type="EMBL" id="USP80768.1"/>
    </source>
</evidence>
<evidence type="ECO:0000256" key="5">
    <source>
        <dbReference type="ARBA" id="ARBA00023242"/>
    </source>
</evidence>
<dbReference type="PANTHER" id="PTHR48208">
    <property type="entry name" value="CENTROMERE PROTEIN I"/>
    <property type="match status" value="1"/>
</dbReference>
<dbReference type="GO" id="GO:0034080">
    <property type="term" value="P:CENP-A containing chromatin assembly"/>
    <property type="evidence" value="ECO:0007669"/>
    <property type="project" value="TreeGrafter"/>
</dbReference>
<dbReference type="GO" id="GO:0005634">
    <property type="term" value="C:nucleus"/>
    <property type="evidence" value="ECO:0007669"/>
    <property type="project" value="UniProtKB-SubCell"/>
</dbReference>
<comment type="subcellular location">
    <subcellularLocation>
        <location evidence="2">Chromosome</location>
        <location evidence="2">Centromere</location>
    </subcellularLocation>
    <subcellularLocation>
        <location evidence="1">Nucleus</location>
    </subcellularLocation>
</comment>
<keyword evidence="4" id="KW-0158">Chromosome</keyword>
<accession>A0A9Q9DUA3</accession>
<sequence>MDSAEERPTLQDTLNLLHQASRTPAKQRTVKVSSIVDVICRYASADGLDQDAIRDVVQLVSVKTLLDQTSVTTLIKNLYPARRIPRDVVITVVGSLGQGKGKPSPGTQGSLVKWLIIVHDILEDQNVLSRLYGVLFGMLDMISIRTSLCHLLSLITRRKHVKPFRIQQLLELSRGLGNEPALQGLLRVYKDYYPDIILGSTSTSRKSFAPQPDIEWRSRIAAVHEASNAVDESIGDVQNGFKVLRKGPKGSKNSAIPEVHTYHATESSVTLEGIDSVEDFVEKLDRIEPPGQLVSLLADPLLQKYVDLKPSQINTSRIGIWLASCLEEQLEAYRQGAGDDQYLDEILSGLLRYAHYTKTLHPTVLAFLREYLPVWNGQRNLDTTLGLLAYVDIESFEEIHATYLSTVERAIAAQGISAYPKLIDFYTALLQHQISRALTNTLGSEGMKKEALSDLSTHVATIFTSALLSIPPGLGSDIISSVLSFYELLSTSSKPHIVPIQLPPMHLIYLLAQDPSVTTFARLCGVIGAYKLAFDKHPKPVKAYYPIEVTDRFNFCLRDMYNLVWVSRALLAQDKKSQGMLCDGILRSTLNTYLKSVNRGYGIETAFNLSNHAWLAPLSAVAWRTIERQAAEREGLDMNTIPHHQGPISEKSLETLKRNDGVSVDWEGAHGYKALVLQWLDERGLGGIRELMFATVMNLKDSS</sequence>
<keyword evidence="5" id="KW-0539">Nucleus</keyword>
<keyword evidence="8" id="KW-1185">Reference proteome</keyword>
<dbReference type="VEuPathDB" id="FungiDB:yc1106_08042"/>
<dbReference type="OrthoDB" id="6347512at2759"/>
<dbReference type="EMBL" id="CP089279">
    <property type="protein sequence ID" value="USP80768.1"/>
    <property type="molecule type" value="Genomic_DNA"/>
</dbReference>
<dbReference type="Pfam" id="PF07778">
    <property type="entry name" value="CENP-I"/>
    <property type="match status" value="1"/>
</dbReference>
<dbReference type="PANTHER" id="PTHR48208:SF2">
    <property type="entry name" value="CENTROMERE PROTEIN I"/>
    <property type="match status" value="1"/>
</dbReference>
<evidence type="ECO:0000256" key="2">
    <source>
        <dbReference type="ARBA" id="ARBA00004584"/>
    </source>
</evidence>
<proteinExistence type="inferred from homology"/>
<dbReference type="Proteomes" id="UP001056012">
    <property type="component" value="Chromosome 6"/>
</dbReference>
<dbReference type="GO" id="GO:0000939">
    <property type="term" value="C:inner kinetochore"/>
    <property type="evidence" value="ECO:0007669"/>
    <property type="project" value="TreeGrafter"/>
</dbReference>
<gene>
    <name evidence="7" type="ORF">yc1106_08042</name>
</gene>
<dbReference type="AlphaFoldDB" id="A0A9Q9DUA3"/>
<protein>
    <recommendedName>
        <fullName evidence="9">Mis6-domain-containing protein</fullName>
    </recommendedName>
</protein>